<dbReference type="PANTHER" id="PTHR15117">
    <property type="entry name" value="ATAXIN 7 RELATED"/>
    <property type="match status" value="1"/>
</dbReference>
<feature type="region of interest" description="Disordered" evidence="1">
    <location>
        <begin position="104"/>
        <end position="212"/>
    </location>
</feature>
<evidence type="ECO:0000256" key="1">
    <source>
        <dbReference type="SAM" id="MobiDB-lite"/>
    </source>
</evidence>
<evidence type="ECO:0008006" key="4">
    <source>
        <dbReference type="Google" id="ProtNLM"/>
    </source>
</evidence>
<dbReference type="PANTHER" id="PTHR15117:SF5">
    <property type="entry name" value="ATAXIN-7-LIKE PROTEIN 2"/>
    <property type="match status" value="1"/>
</dbReference>
<sequence length="617" mass="69055">MAALNRRNPNLDDFVGLNWSCWIERVDILPSEAGSDPEDGSKYGKSLCETMALRKEDMHIYGHCPAQDDIYLVVCSHCGQVVKPEAFEKHCERRHGPLIKMCSQQPTVAPQQRPRPGQPPSNVSLPRERQKDGRHHEDGATSTATASVHQHRPSKAQSLPSEEKFPQEKPPLLQHSASMPHPRVPACHSGQTNESHTPPCGTRTYSRTHKNTEKKECDLNKHSTILNPKRKPSSRGLLCNTDAIHQQQKTLGTNKTLNHLAVEQRIASVGQDVNLFDNLEDKEKHLEAFEENVTQHTRYNCHIIGTSRDPAENLPEEEGDSTVKVEIQPPYPFNQSLLSSEESENDEQEETTDLPTSPWHPKPLGVCTFGCRTLGCSIVTFDRRLHHLRFALSTMLEHHLNTHLWKKMPQASSGLRSCHVTPPTVRKSARPFQSVGYLMCESTSLGPQLETKNSKHNSQSIKPPSTSSSSLKHGRCRNNIRRPSKAQLKEVVVMQDQSATKLPLNAEEKSSRFIRDSPLHEKGQQQTPSCQGPASGAFSRSKKPCPPLPLQPSERRLSLLEKRSPSHAIKEHSSCPRVRSRPQKHKGSNESLAVSTSLPRTSKCKRLSSPSRPSLHT</sequence>
<dbReference type="AlphaFoldDB" id="A0AAV6STB9"/>
<dbReference type="Proteomes" id="UP000693946">
    <property type="component" value="Linkage Group LG11"/>
</dbReference>
<feature type="compositionally biased region" description="Basic and acidic residues" evidence="1">
    <location>
        <begin position="553"/>
        <end position="574"/>
    </location>
</feature>
<accession>A0AAV6STB9</accession>
<evidence type="ECO:0000313" key="3">
    <source>
        <dbReference type="Proteomes" id="UP000693946"/>
    </source>
</evidence>
<feature type="compositionally biased region" description="Polar residues" evidence="1">
    <location>
        <begin position="589"/>
        <end position="600"/>
    </location>
</feature>
<evidence type="ECO:0000313" key="2">
    <source>
        <dbReference type="EMBL" id="KAG7519868.1"/>
    </source>
</evidence>
<feature type="region of interest" description="Disordered" evidence="1">
    <location>
        <begin position="518"/>
        <end position="617"/>
    </location>
</feature>
<comment type="caution">
    <text evidence="2">The sequence shown here is derived from an EMBL/GenBank/DDBJ whole genome shotgun (WGS) entry which is preliminary data.</text>
</comment>
<keyword evidence="3" id="KW-1185">Reference proteome</keyword>
<feature type="compositionally biased region" description="Acidic residues" evidence="1">
    <location>
        <begin position="341"/>
        <end position="352"/>
    </location>
</feature>
<feature type="region of interest" description="Disordered" evidence="1">
    <location>
        <begin position="447"/>
        <end position="476"/>
    </location>
</feature>
<organism evidence="2 3">
    <name type="scientific">Solea senegalensis</name>
    <name type="common">Senegalese sole</name>
    <dbReference type="NCBI Taxonomy" id="28829"/>
    <lineage>
        <taxon>Eukaryota</taxon>
        <taxon>Metazoa</taxon>
        <taxon>Chordata</taxon>
        <taxon>Craniata</taxon>
        <taxon>Vertebrata</taxon>
        <taxon>Euteleostomi</taxon>
        <taxon>Actinopterygii</taxon>
        <taxon>Neopterygii</taxon>
        <taxon>Teleostei</taxon>
        <taxon>Neoteleostei</taxon>
        <taxon>Acanthomorphata</taxon>
        <taxon>Carangaria</taxon>
        <taxon>Pleuronectiformes</taxon>
        <taxon>Pleuronectoidei</taxon>
        <taxon>Soleidae</taxon>
        <taxon>Solea</taxon>
    </lineage>
</organism>
<proteinExistence type="predicted"/>
<feature type="region of interest" description="Disordered" evidence="1">
    <location>
        <begin position="333"/>
        <end position="359"/>
    </location>
</feature>
<gene>
    <name evidence="2" type="ORF">JOB18_017660</name>
</gene>
<reference evidence="2 3" key="1">
    <citation type="journal article" date="2021" name="Sci. Rep.">
        <title>Chromosome anchoring in Senegalese sole (Solea senegalensis) reveals sex-associated markers and genome rearrangements in flatfish.</title>
        <authorList>
            <person name="Guerrero-Cozar I."/>
            <person name="Gomez-Garrido J."/>
            <person name="Berbel C."/>
            <person name="Martinez-Blanch J.F."/>
            <person name="Alioto T."/>
            <person name="Claros M.G."/>
            <person name="Gagnaire P.A."/>
            <person name="Manchado M."/>
        </authorList>
    </citation>
    <scope>NUCLEOTIDE SEQUENCE [LARGE SCALE GENOMIC DNA]</scope>
    <source>
        <strain evidence="2">Sse05_10M</strain>
    </source>
</reference>
<feature type="compositionally biased region" description="Low complexity" evidence="1">
    <location>
        <begin position="458"/>
        <end position="470"/>
    </location>
</feature>
<dbReference type="InterPro" id="IPR052237">
    <property type="entry name" value="Ataxin-7-like_regulator"/>
</dbReference>
<name>A0AAV6STB9_SOLSE</name>
<dbReference type="EMBL" id="JAGKHQ010000003">
    <property type="protein sequence ID" value="KAG7519868.1"/>
    <property type="molecule type" value="Genomic_DNA"/>
</dbReference>
<feature type="compositionally biased region" description="Basic and acidic residues" evidence="1">
    <location>
        <begin position="126"/>
        <end position="139"/>
    </location>
</feature>
<feature type="compositionally biased region" description="Polar residues" evidence="1">
    <location>
        <begin position="608"/>
        <end position="617"/>
    </location>
</feature>
<protein>
    <recommendedName>
        <fullName evidence="4">Ataxin-7-like protein 2</fullName>
    </recommendedName>
</protein>